<proteinExistence type="predicted"/>
<gene>
    <name evidence="1" type="ORF">DW064_16085</name>
</gene>
<comment type="caution">
    <text evidence="1">The sequence shown here is derived from an EMBL/GenBank/DDBJ whole genome shotgun (WGS) entry which is preliminary data.</text>
</comment>
<accession>A0AA92V2U7</accession>
<feature type="non-terminal residue" evidence="1">
    <location>
        <position position="1"/>
    </location>
</feature>
<protein>
    <submittedName>
        <fullName evidence="1">T9SS C-terminal target domain-containing protein</fullName>
    </submittedName>
</protein>
<dbReference type="Proteomes" id="UP000284562">
    <property type="component" value="Unassembled WGS sequence"/>
</dbReference>
<evidence type="ECO:0000313" key="1">
    <source>
        <dbReference type="EMBL" id="RHK43351.1"/>
    </source>
</evidence>
<evidence type="ECO:0000313" key="2">
    <source>
        <dbReference type="Proteomes" id="UP000284562"/>
    </source>
</evidence>
<feature type="non-terminal residue" evidence="1">
    <location>
        <position position="350"/>
    </location>
</feature>
<dbReference type="AlphaFoldDB" id="A0AA92V2U7"/>
<dbReference type="EMBL" id="QRNN01000179">
    <property type="protein sequence ID" value="RHK43351.1"/>
    <property type="molecule type" value="Genomic_DNA"/>
</dbReference>
<sequence length="350" mass="37865">TCKYGFRFTNAGVVYPIINGAVSNSYIATDVDGTDISIRKEGKNIYLRVDGTGSATRTISLSDATDTDTNVGIIRTEGAESALNMAGLRTGGIDDVGYMAELSYDLTPDREFSDYCRKRTVMLIDPSGEGDFDINSNSNIRCSKPDMTRGKTIFRNILWDADGSGSDVFTFAYYDGISYDATPTPSSCENGVPRNDGYIDIGINIGTPVYSYVLSVDTVAGKVKGETIARGTFFGDTHRITNLAPGTYALSVSQGGGNEIYATGNALYTSYSHDTRTYLSGDISWTVNDTKSNYRVGLEPSLTDEITQYGFDVRGDKAHIITGGYTSLTKYVTIKPGDVLSVTVRNMQVT</sequence>
<reference evidence="1 2" key="1">
    <citation type="submission" date="2018-08" db="EMBL/GenBank/DDBJ databases">
        <title>A genome reference for cultivated species of the human gut microbiota.</title>
        <authorList>
            <person name="Zou Y."/>
            <person name="Xue W."/>
            <person name="Luo G."/>
        </authorList>
    </citation>
    <scope>NUCLEOTIDE SEQUENCE [LARGE SCALE GENOMIC DNA]</scope>
    <source>
        <strain evidence="1 2">AF43-2</strain>
    </source>
</reference>
<organism evidence="1 2">
    <name type="scientific">Segatella copri</name>
    <dbReference type="NCBI Taxonomy" id="165179"/>
    <lineage>
        <taxon>Bacteria</taxon>
        <taxon>Pseudomonadati</taxon>
        <taxon>Bacteroidota</taxon>
        <taxon>Bacteroidia</taxon>
        <taxon>Bacteroidales</taxon>
        <taxon>Prevotellaceae</taxon>
        <taxon>Segatella</taxon>
    </lineage>
</organism>
<name>A0AA92V2U7_9BACT</name>